<comment type="caution">
    <text evidence="1">The sequence shown here is derived from an EMBL/GenBank/DDBJ whole genome shotgun (WGS) entry which is preliminary data.</text>
</comment>
<dbReference type="Proteomes" id="UP000789920">
    <property type="component" value="Unassembled WGS sequence"/>
</dbReference>
<proteinExistence type="predicted"/>
<protein>
    <submittedName>
        <fullName evidence="1">22841_t:CDS:1</fullName>
    </submittedName>
</protein>
<reference evidence="1" key="1">
    <citation type="submission" date="2021-06" db="EMBL/GenBank/DDBJ databases">
        <authorList>
            <person name="Kallberg Y."/>
            <person name="Tangrot J."/>
            <person name="Rosling A."/>
        </authorList>
    </citation>
    <scope>NUCLEOTIDE SEQUENCE</scope>
    <source>
        <strain evidence="1">MA461A</strain>
    </source>
</reference>
<feature type="non-terminal residue" evidence="1">
    <location>
        <position position="1"/>
    </location>
</feature>
<dbReference type="EMBL" id="CAJVQC010022761">
    <property type="protein sequence ID" value="CAG8719485.1"/>
    <property type="molecule type" value="Genomic_DNA"/>
</dbReference>
<evidence type="ECO:0000313" key="2">
    <source>
        <dbReference type="Proteomes" id="UP000789920"/>
    </source>
</evidence>
<organism evidence="1 2">
    <name type="scientific">Racocetra persica</name>
    <dbReference type="NCBI Taxonomy" id="160502"/>
    <lineage>
        <taxon>Eukaryota</taxon>
        <taxon>Fungi</taxon>
        <taxon>Fungi incertae sedis</taxon>
        <taxon>Mucoromycota</taxon>
        <taxon>Glomeromycotina</taxon>
        <taxon>Glomeromycetes</taxon>
        <taxon>Diversisporales</taxon>
        <taxon>Gigasporaceae</taxon>
        <taxon>Racocetra</taxon>
    </lineage>
</organism>
<accession>A0ACA9PQX0</accession>
<evidence type="ECO:0000313" key="1">
    <source>
        <dbReference type="EMBL" id="CAG8719485.1"/>
    </source>
</evidence>
<gene>
    <name evidence="1" type="ORF">RPERSI_LOCUS11175</name>
</gene>
<name>A0ACA9PQX0_9GLOM</name>
<sequence>ICIEIKSINKESNIKVTLYDLFEDIKNVAEGGFGKIFKAHWVLNSEEAKTLFLVELTFFNLIETSTT</sequence>
<keyword evidence="2" id="KW-1185">Reference proteome</keyword>